<evidence type="ECO:0000313" key="7">
    <source>
        <dbReference type="Proteomes" id="UP000451471"/>
    </source>
</evidence>
<keyword evidence="3" id="KW-0547">Nucleotide-binding</keyword>
<gene>
    <name evidence="6" type="ORF">GQS65_07115</name>
</gene>
<feature type="domain" description="ABC transporter" evidence="5">
    <location>
        <begin position="4"/>
        <end position="265"/>
    </location>
</feature>
<dbReference type="InterPro" id="IPR003439">
    <property type="entry name" value="ABC_transporter-like_ATP-bd"/>
</dbReference>
<evidence type="ECO:0000259" key="5">
    <source>
        <dbReference type="PROSITE" id="PS50893"/>
    </source>
</evidence>
<evidence type="ECO:0000256" key="4">
    <source>
        <dbReference type="ARBA" id="ARBA00022840"/>
    </source>
</evidence>
<dbReference type="PANTHER" id="PTHR43423">
    <property type="entry name" value="ABC TRANSPORTER I FAMILY MEMBER 17"/>
    <property type="match status" value="1"/>
</dbReference>
<dbReference type="AlphaFoldDB" id="A0A6B0GI18"/>
<dbReference type="InterPro" id="IPR017871">
    <property type="entry name" value="ABC_transporter-like_CS"/>
</dbReference>
<protein>
    <submittedName>
        <fullName evidence="6">ATP-binding cassette domain-containing protein</fullName>
    </submittedName>
</protein>
<keyword evidence="7" id="KW-1185">Reference proteome</keyword>
<dbReference type="Proteomes" id="UP000451471">
    <property type="component" value="Unassembled WGS sequence"/>
</dbReference>
<evidence type="ECO:0000256" key="3">
    <source>
        <dbReference type="ARBA" id="ARBA00022741"/>
    </source>
</evidence>
<keyword evidence="2" id="KW-0472">Membrane</keyword>
<evidence type="ECO:0000256" key="2">
    <source>
        <dbReference type="ARBA" id="ARBA00022475"/>
    </source>
</evidence>
<dbReference type="PANTHER" id="PTHR43423:SF1">
    <property type="entry name" value="ABC TRANSPORTER I FAMILY MEMBER 17"/>
    <property type="match status" value="1"/>
</dbReference>
<keyword evidence="4 6" id="KW-0067">ATP-binding</keyword>
<reference evidence="6 7" key="1">
    <citation type="submission" date="2019-12" db="EMBL/GenBank/DDBJ databases">
        <title>Halocatena pleomorpha gen. nov. sp. nov., an extremely halophilic archaeon of family Halobacteriaceae isolated from saltpan soil.</title>
        <authorList>
            <person name="Pal Y."/>
            <person name="Verma A."/>
            <person name="Krishnamurthi S."/>
            <person name="Kumar P."/>
        </authorList>
    </citation>
    <scope>NUCLEOTIDE SEQUENCE [LARGE SCALE GENOMIC DNA]</scope>
    <source>
        <strain evidence="6 7">JCM 16495</strain>
    </source>
</reference>
<proteinExistence type="predicted"/>
<dbReference type="EMBL" id="WSZK01000015">
    <property type="protein sequence ID" value="MWG34260.1"/>
    <property type="molecule type" value="Genomic_DNA"/>
</dbReference>
<dbReference type="InterPro" id="IPR003593">
    <property type="entry name" value="AAA+_ATPase"/>
</dbReference>
<dbReference type="GO" id="GO:0005524">
    <property type="term" value="F:ATP binding"/>
    <property type="evidence" value="ECO:0007669"/>
    <property type="project" value="UniProtKB-KW"/>
</dbReference>
<dbReference type="RefSeq" id="WP_158203970.1">
    <property type="nucleotide sequence ID" value="NZ_WSZK01000015.1"/>
</dbReference>
<evidence type="ECO:0000313" key="6">
    <source>
        <dbReference type="EMBL" id="MWG34260.1"/>
    </source>
</evidence>
<dbReference type="SUPFAM" id="SSF52540">
    <property type="entry name" value="P-loop containing nucleoside triphosphate hydrolases"/>
    <property type="match status" value="1"/>
</dbReference>
<keyword evidence="2" id="KW-1003">Cell membrane</keyword>
<dbReference type="SMART" id="SM00382">
    <property type="entry name" value="AAA"/>
    <property type="match status" value="1"/>
</dbReference>
<dbReference type="OrthoDB" id="57213at2157"/>
<accession>A0A6B0GI18</accession>
<organism evidence="6 7">
    <name type="scientific">Halomarina oriensis</name>
    <dbReference type="NCBI Taxonomy" id="671145"/>
    <lineage>
        <taxon>Archaea</taxon>
        <taxon>Methanobacteriati</taxon>
        <taxon>Methanobacteriota</taxon>
        <taxon>Stenosarchaea group</taxon>
        <taxon>Halobacteria</taxon>
        <taxon>Halobacteriales</taxon>
        <taxon>Natronomonadaceae</taxon>
        <taxon>Halomarina</taxon>
    </lineage>
</organism>
<dbReference type="PROSITE" id="PS00211">
    <property type="entry name" value="ABC_TRANSPORTER_1"/>
    <property type="match status" value="1"/>
</dbReference>
<keyword evidence="1" id="KW-0813">Transport</keyword>
<sequence length="271" mass="29853">MTGIAAESLTYGYSETVVEDVTLAADHGEVLALIGPSGTGKTTLLRTLALFDPPVSGRVRIDEQDPWEESREDRRRLRRRVGMVFQDRSLFSASVEYNAAYGLTVRRSWPDRLHRWGRDVVRRELGRTPGLSAERVLGERPTPSSVVDALDAVGMLWARDRHARSLSAGEAQRVAFARALATDPDVLLLDEPTSNLDPRNTALIEAAVERASDRGIAVVLATHDMQQARRVADSVAVLLGGECIEHGPRERVFEDPADERAAKFVAGELVY</sequence>
<dbReference type="InterPro" id="IPR027417">
    <property type="entry name" value="P-loop_NTPase"/>
</dbReference>
<name>A0A6B0GI18_9EURY</name>
<dbReference type="Pfam" id="PF00005">
    <property type="entry name" value="ABC_tran"/>
    <property type="match status" value="1"/>
</dbReference>
<dbReference type="GO" id="GO:0016887">
    <property type="term" value="F:ATP hydrolysis activity"/>
    <property type="evidence" value="ECO:0007669"/>
    <property type="project" value="InterPro"/>
</dbReference>
<comment type="caution">
    <text evidence="6">The sequence shown here is derived from an EMBL/GenBank/DDBJ whole genome shotgun (WGS) entry which is preliminary data.</text>
</comment>
<evidence type="ECO:0000256" key="1">
    <source>
        <dbReference type="ARBA" id="ARBA00022448"/>
    </source>
</evidence>
<dbReference type="Gene3D" id="3.40.50.300">
    <property type="entry name" value="P-loop containing nucleotide triphosphate hydrolases"/>
    <property type="match status" value="1"/>
</dbReference>
<dbReference type="PROSITE" id="PS50893">
    <property type="entry name" value="ABC_TRANSPORTER_2"/>
    <property type="match status" value="1"/>
</dbReference>